<comment type="cofactor">
    <cofactor evidence="1">
        <name>Mg(2+)</name>
        <dbReference type="ChEBI" id="CHEBI:18420"/>
    </cofactor>
</comment>
<accession>A0A0P6XG81</accession>
<evidence type="ECO:0000313" key="12">
    <source>
        <dbReference type="Proteomes" id="UP000050417"/>
    </source>
</evidence>
<dbReference type="RefSeq" id="WP_075064565.1">
    <property type="nucleotide sequence ID" value="NZ_LGCL01000045.1"/>
</dbReference>
<dbReference type="InterPro" id="IPR043519">
    <property type="entry name" value="NT_sf"/>
</dbReference>
<evidence type="ECO:0000256" key="4">
    <source>
        <dbReference type="ARBA" id="ARBA00022695"/>
    </source>
</evidence>
<dbReference type="Gene3D" id="3.30.460.10">
    <property type="entry name" value="Beta Polymerase, domain 2"/>
    <property type="match status" value="1"/>
</dbReference>
<dbReference type="GO" id="GO:0016779">
    <property type="term" value="F:nucleotidyltransferase activity"/>
    <property type="evidence" value="ECO:0007669"/>
    <property type="project" value="UniProtKB-KW"/>
</dbReference>
<dbReference type="GO" id="GO:0046872">
    <property type="term" value="F:metal ion binding"/>
    <property type="evidence" value="ECO:0007669"/>
    <property type="project" value="UniProtKB-KW"/>
</dbReference>
<keyword evidence="2" id="KW-1277">Toxin-antitoxin system</keyword>
<dbReference type="PANTHER" id="PTHR33571">
    <property type="entry name" value="SSL8005 PROTEIN"/>
    <property type="match status" value="1"/>
</dbReference>
<evidence type="ECO:0000256" key="1">
    <source>
        <dbReference type="ARBA" id="ARBA00001946"/>
    </source>
</evidence>
<dbReference type="OrthoDB" id="9809668at2"/>
<dbReference type="AlphaFoldDB" id="A0A0P6XG81"/>
<dbReference type="Pfam" id="PF01909">
    <property type="entry name" value="NTP_transf_2"/>
    <property type="match status" value="1"/>
</dbReference>
<gene>
    <name evidence="11" type="ORF">ADN00_18735</name>
</gene>
<comment type="similarity">
    <text evidence="9">Belongs to the MntA antitoxin family.</text>
</comment>
<organism evidence="11 12">
    <name type="scientific">Ornatilinea apprima</name>
    <dbReference type="NCBI Taxonomy" id="1134406"/>
    <lineage>
        <taxon>Bacteria</taxon>
        <taxon>Bacillati</taxon>
        <taxon>Chloroflexota</taxon>
        <taxon>Anaerolineae</taxon>
        <taxon>Anaerolineales</taxon>
        <taxon>Anaerolineaceae</taxon>
        <taxon>Ornatilinea</taxon>
    </lineage>
</organism>
<dbReference type="InterPro" id="IPR052038">
    <property type="entry name" value="Type-VII_TA_antitoxin"/>
</dbReference>
<keyword evidence="6" id="KW-0547">Nucleotide-binding</keyword>
<dbReference type="SUPFAM" id="SSF81301">
    <property type="entry name" value="Nucleotidyltransferase"/>
    <property type="match status" value="1"/>
</dbReference>
<keyword evidence="4" id="KW-0548">Nucleotidyltransferase</keyword>
<keyword evidence="3" id="KW-0808">Transferase</keyword>
<evidence type="ECO:0000313" key="11">
    <source>
        <dbReference type="EMBL" id="KPL70081.1"/>
    </source>
</evidence>
<keyword evidence="7" id="KW-0067">ATP-binding</keyword>
<evidence type="ECO:0000259" key="10">
    <source>
        <dbReference type="Pfam" id="PF01909"/>
    </source>
</evidence>
<evidence type="ECO:0000256" key="6">
    <source>
        <dbReference type="ARBA" id="ARBA00022741"/>
    </source>
</evidence>
<protein>
    <recommendedName>
        <fullName evidence="10">Polymerase nucleotidyl transferase domain-containing protein</fullName>
    </recommendedName>
</protein>
<name>A0A0P6XG81_9CHLR</name>
<evidence type="ECO:0000256" key="8">
    <source>
        <dbReference type="ARBA" id="ARBA00022842"/>
    </source>
</evidence>
<keyword evidence="8" id="KW-0460">Magnesium</keyword>
<evidence type="ECO:0000256" key="2">
    <source>
        <dbReference type="ARBA" id="ARBA00022649"/>
    </source>
</evidence>
<dbReference type="GO" id="GO:0005524">
    <property type="term" value="F:ATP binding"/>
    <property type="evidence" value="ECO:0007669"/>
    <property type="project" value="UniProtKB-KW"/>
</dbReference>
<reference evidence="11 12" key="1">
    <citation type="submission" date="2015-07" db="EMBL/GenBank/DDBJ databases">
        <title>Genome sequence of Ornatilinea apprima DSM 23815.</title>
        <authorList>
            <person name="Hemp J."/>
            <person name="Ward L.M."/>
            <person name="Pace L.A."/>
            <person name="Fischer W.W."/>
        </authorList>
    </citation>
    <scope>NUCLEOTIDE SEQUENCE [LARGE SCALE GENOMIC DNA]</scope>
    <source>
        <strain evidence="11 12">P3M-1</strain>
    </source>
</reference>
<feature type="domain" description="Polymerase nucleotidyl transferase" evidence="10">
    <location>
        <begin position="17"/>
        <end position="93"/>
    </location>
</feature>
<dbReference type="EMBL" id="LGCL01000045">
    <property type="protein sequence ID" value="KPL70081.1"/>
    <property type="molecule type" value="Genomic_DNA"/>
</dbReference>
<dbReference type="InterPro" id="IPR002934">
    <property type="entry name" value="Polymerase_NTP_transf_dom"/>
</dbReference>
<proteinExistence type="inferred from homology"/>
<dbReference type="Proteomes" id="UP000050417">
    <property type="component" value="Unassembled WGS sequence"/>
</dbReference>
<evidence type="ECO:0000256" key="3">
    <source>
        <dbReference type="ARBA" id="ARBA00022679"/>
    </source>
</evidence>
<comment type="caution">
    <text evidence="11">The sequence shown here is derived from an EMBL/GenBank/DDBJ whole genome shotgun (WGS) entry which is preliminary data.</text>
</comment>
<keyword evidence="5" id="KW-0479">Metal-binding</keyword>
<evidence type="ECO:0000256" key="7">
    <source>
        <dbReference type="ARBA" id="ARBA00022840"/>
    </source>
</evidence>
<keyword evidence="12" id="KW-1185">Reference proteome</keyword>
<sequence>MEKEAIFETLKNVKAELYNRGVNSISIFGSVARGQYNDDSDLDILVSFCKPVGLFEFIRLKAYLEKLTNRRVDLVTIDALRPEMKDQILQEAVHVH</sequence>
<evidence type="ECO:0000256" key="5">
    <source>
        <dbReference type="ARBA" id="ARBA00022723"/>
    </source>
</evidence>
<dbReference type="CDD" id="cd05403">
    <property type="entry name" value="NT_KNTase_like"/>
    <property type="match status" value="1"/>
</dbReference>
<evidence type="ECO:0000256" key="9">
    <source>
        <dbReference type="ARBA" id="ARBA00038276"/>
    </source>
</evidence>
<dbReference type="PANTHER" id="PTHR33571:SF12">
    <property type="entry name" value="BSL3053 PROTEIN"/>
    <property type="match status" value="1"/>
</dbReference>
<dbReference type="STRING" id="1134406.ADN00_18735"/>